<dbReference type="SMART" id="SM01049">
    <property type="entry name" value="Cache_2"/>
    <property type="match status" value="1"/>
</dbReference>
<evidence type="ECO:0000256" key="15">
    <source>
        <dbReference type="ARBA" id="ARBA00068150"/>
    </source>
</evidence>
<dbReference type="HOGENOM" id="CLU_012936_0_0_6"/>
<dbReference type="InterPro" id="IPR004010">
    <property type="entry name" value="Double_Cache_2"/>
</dbReference>
<keyword evidence="7 17" id="KW-0812">Transmembrane</keyword>
<dbReference type="CDD" id="cd17546">
    <property type="entry name" value="REC_hyHK_CKI1_RcsC-like"/>
    <property type="match status" value="1"/>
</dbReference>
<dbReference type="KEGG" id="hch:HCH_03646"/>
<evidence type="ECO:0000313" key="20">
    <source>
        <dbReference type="EMBL" id="ABC30386.1"/>
    </source>
</evidence>
<dbReference type="EMBL" id="CP000155">
    <property type="protein sequence ID" value="ABC30386.1"/>
    <property type="molecule type" value="Genomic_DNA"/>
</dbReference>
<evidence type="ECO:0000256" key="7">
    <source>
        <dbReference type="ARBA" id="ARBA00022692"/>
    </source>
</evidence>
<dbReference type="Pfam" id="PF08269">
    <property type="entry name" value="dCache_2"/>
    <property type="match status" value="1"/>
</dbReference>
<dbReference type="Proteomes" id="UP000000238">
    <property type="component" value="Chromosome"/>
</dbReference>
<dbReference type="PROSITE" id="PS50109">
    <property type="entry name" value="HIS_KIN"/>
    <property type="match status" value="1"/>
</dbReference>
<dbReference type="GO" id="GO:0005886">
    <property type="term" value="C:plasma membrane"/>
    <property type="evidence" value="ECO:0007669"/>
    <property type="project" value="UniProtKB-SubCell"/>
</dbReference>
<evidence type="ECO:0000256" key="11">
    <source>
        <dbReference type="ARBA" id="ARBA00022989"/>
    </source>
</evidence>
<evidence type="ECO:0000256" key="4">
    <source>
        <dbReference type="ARBA" id="ARBA00022475"/>
    </source>
</evidence>
<dbReference type="SUPFAM" id="SSF47384">
    <property type="entry name" value="Homodimeric domain of signal transducing histidine kinase"/>
    <property type="match status" value="1"/>
</dbReference>
<dbReference type="PANTHER" id="PTHR45339">
    <property type="entry name" value="HYBRID SIGNAL TRANSDUCTION HISTIDINE KINASE J"/>
    <property type="match status" value="1"/>
</dbReference>
<organism evidence="20 21">
    <name type="scientific">Hahella chejuensis (strain KCTC 2396)</name>
    <dbReference type="NCBI Taxonomy" id="349521"/>
    <lineage>
        <taxon>Bacteria</taxon>
        <taxon>Pseudomonadati</taxon>
        <taxon>Pseudomonadota</taxon>
        <taxon>Gammaproteobacteria</taxon>
        <taxon>Oceanospirillales</taxon>
        <taxon>Hahellaceae</taxon>
        <taxon>Hahella</taxon>
    </lineage>
</organism>
<gene>
    <name evidence="20" type="ordered locus">HCH_03646</name>
</gene>
<dbReference type="EC" id="2.7.13.3" evidence="3"/>
<dbReference type="InterPro" id="IPR033480">
    <property type="entry name" value="sCache_2"/>
</dbReference>
<dbReference type="Pfam" id="PF02518">
    <property type="entry name" value="HATPase_c"/>
    <property type="match status" value="1"/>
</dbReference>
<dbReference type="RefSeq" id="WP_011397454.1">
    <property type="nucleotide sequence ID" value="NC_007645.1"/>
</dbReference>
<keyword evidence="13 17" id="KW-0472">Membrane</keyword>
<evidence type="ECO:0000256" key="12">
    <source>
        <dbReference type="ARBA" id="ARBA00023012"/>
    </source>
</evidence>
<evidence type="ECO:0000259" key="19">
    <source>
        <dbReference type="PROSITE" id="PS50110"/>
    </source>
</evidence>
<dbReference type="OrthoDB" id="6724607at2"/>
<dbReference type="InterPro" id="IPR036097">
    <property type="entry name" value="HisK_dim/P_sf"/>
</dbReference>
<evidence type="ECO:0000256" key="8">
    <source>
        <dbReference type="ARBA" id="ARBA00022741"/>
    </source>
</evidence>
<dbReference type="SUPFAM" id="SSF52172">
    <property type="entry name" value="CheY-like"/>
    <property type="match status" value="1"/>
</dbReference>
<proteinExistence type="predicted"/>
<accession>Q2SG38</accession>
<dbReference type="PANTHER" id="PTHR45339:SF1">
    <property type="entry name" value="HYBRID SIGNAL TRANSDUCTION HISTIDINE KINASE J"/>
    <property type="match status" value="1"/>
</dbReference>
<dbReference type="FunFam" id="1.10.287.130:FF:000002">
    <property type="entry name" value="Two-component osmosensing histidine kinase"/>
    <property type="match status" value="1"/>
</dbReference>
<keyword evidence="8" id="KW-0547">Nucleotide-binding</keyword>
<dbReference type="SMART" id="SM00448">
    <property type="entry name" value="REC"/>
    <property type="match status" value="1"/>
</dbReference>
<dbReference type="GO" id="GO:0005524">
    <property type="term" value="F:ATP binding"/>
    <property type="evidence" value="ECO:0007669"/>
    <property type="project" value="UniProtKB-KW"/>
</dbReference>
<dbReference type="Gene3D" id="3.30.450.20">
    <property type="entry name" value="PAS domain"/>
    <property type="match status" value="2"/>
</dbReference>
<reference evidence="20 21" key="1">
    <citation type="journal article" date="2005" name="Nucleic Acids Res.">
        <title>Genomic blueprint of Hahella chejuensis, a marine microbe producing an algicidal agent.</title>
        <authorList>
            <person name="Jeong H."/>
            <person name="Yim J.H."/>
            <person name="Lee C."/>
            <person name="Choi S.-H."/>
            <person name="Park Y.K."/>
            <person name="Yoon S.H."/>
            <person name="Hur C.-G."/>
            <person name="Kang H.-Y."/>
            <person name="Kim D."/>
            <person name="Lee H.H."/>
            <person name="Park K.H."/>
            <person name="Park S.-H."/>
            <person name="Park H.-S."/>
            <person name="Lee H.K."/>
            <person name="Oh T.K."/>
            <person name="Kim J.F."/>
        </authorList>
    </citation>
    <scope>NUCLEOTIDE SEQUENCE [LARGE SCALE GENOMIC DNA]</scope>
    <source>
        <strain evidence="20 21">KCTC 2396</strain>
    </source>
</reference>
<evidence type="ECO:0000256" key="17">
    <source>
        <dbReference type="SAM" id="Phobius"/>
    </source>
</evidence>
<dbReference type="InterPro" id="IPR004358">
    <property type="entry name" value="Sig_transdc_His_kin-like_C"/>
</dbReference>
<evidence type="ECO:0000256" key="6">
    <source>
        <dbReference type="ARBA" id="ARBA00022679"/>
    </source>
</evidence>
<keyword evidence="11 17" id="KW-1133">Transmembrane helix</keyword>
<comment type="catalytic activity">
    <reaction evidence="1">
        <text>ATP + protein L-histidine = ADP + protein N-phospho-L-histidine.</text>
        <dbReference type="EC" id="2.7.13.3"/>
    </reaction>
</comment>
<dbReference type="InterPro" id="IPR001789">
    <property type="entry name" value="Sig_transdc_resp-reg_receiver"/>
</dbReference>
<keyword evidence="5 16" id="KW-0597">Phosphoprotein</keyword>
<name>Q2SG38_HAHCH</name>
<dbReference type="InterPro" id="IPR003661">
    <property type="entry name" value="HisK_dim/P_dom"/>
</dbReference>
<evidence type="ECO:0000256" key="3">
    <source>
        <dbReference type="ARBA" id="ARBA00012438"/>
    </source>
</evidence>
<keyword evidence="9 20" id="KW-0418">Kinase</keyword>
<keyword evidence="4" id="KW-1003">Cell membrane</keyword>
<dbReference type="Pfam" id="PF00512">
    <property type="entry name" value="HisKA"/>
    <property type="match status" value="1"/>
</dbReference>
<dbReference type="Gene3D" id="6.10.340.10">
    <property type="match status" value="1"/>
</dbReference>
<dbReference type="SMART" id="SM00387">
    <property type="entry name" value="HATPase_c"/>
    <property type="match status" value="1"/>
</dbReference>
<dbReference type="eggNOG" id="COG2205">
    <property type="taxonomic scope" value="Bacteria"/>
</dbReference>
<keyword evidence="12" id="KW-0902">Two-component regulatory system</keyword>
<keyword evidence="21" id="KW-1185">Reference proteome</keyword>
<dbReference type="CDD" id="cd16922">
    <property type="entry name" value="HATPase_EvgS-ArcB-TorS-like"/>
    <property type="match status" value="1"/>
</dbReference>
<dbReference type="eggNOG" id="COG0784">
    <property type="taxonomic scope" value="Bacteria"/>
</dbReference>
<dbReference type="GO" id="GO:0000155">
    <property type="term" value="F:phosphorelay sensor kinase activity"/>
    <property type="evidence" value="ECO:0007669"/>
    <property type="project" value="InterPro"/>
</dbReference>
<dbReference type="Pfam" id="PF00072">
    <property type="entry name" value="Response_reg"/>
    <property type="match status" value="1"/>
</dbReference>
<dbReference type="STRING" id="349521.HCH_03646"/>
<dbReference type="AlphaFoldDB" id="Q2SG38"/>
<dbReference type="InterPro" id="IPR003594">
    <property type="entry name" value="HATPase_dom"/>
</dbReference>
<dbReference type="FunFam" id="3.30.565.10:FF:000010">
    <property type="entry name" value="Sensor histidine kinase RcsC"/>
    <property type="match status" value="1"/>
</dbReference>
<feature type="modified residue" description="4-aspartylphosphate" evidence="16">
    <location>
        <position position="758"/>
    </location>
</feature>
<evidence type="ECO:0000256" key="9">
    <source>
        <dbReference type="ARBA" id="ARBA00022777"/>
    </source>
</evidence>
<evidence type="ECO:0000256" key="13">
    <source>
        <dbReference type="ARBA" id="ARBA00023136"/>
    </source>
</evidence>
<dbReference type="InterPro" id="IPR005467">
    <property type="entry name" value="His_kinase_dom"/>
</dbReference>
<dbReference type="eggNOG" id="COG4564">
    <property type="taxonomic scope" value="Bacteria"/>
</dbReference>
<dbReference type="InterPro" id="IPR036890">
    <property type="entry name" value="HATPase_C_sf"/>
</dbReference>
<dbReference type="Gene3D" id="1.10.287.130">
    <property type="match status" value="1"/>
</dbReference>
<evidence type="ECO:0000256" key="1">
    <source>
        <dbReference type="ARBA" id="ARBA00000085"/>
    </source>
</evidence>
<evidence type="ECO:0000256" key="5">
    <source>
        <dbReference type="ARBA" id="ARBA00022553"/>
    </source>
</evidence>
<dbReference type="CDD" id="cd06225">
    <property type="entry name" value="HAMP"/>
    <property type="match status" value="1"/>
</dbReference>
<comment type="subunit">
    <text evidence="14">At low DSF concentrations, interacts with RpfF.</text>
</comment>
<keyword evidence="10" id="KW-0067">ATP-binding</keyword>
<feature type="transmembrane region" description="Helical" evidence="17">
    <location>
        <begin position="21"/>
        <end position="39"/>
    </location>
</feature>
<evidence type="ECO:0000256" key="10">
    <source>
        <dbReference type="ARBA" id="ARBA00022840"/>
    </source>
</evidence>
<evidence type="ECO:0000256" key="2">
    <source>
        <dbReference type="ARBA" id="ARBA00004651"/>
    </source>
</evidence>
<dbReference type="Gene3D" id="3.30.565.10">
    <property type="entry name" value="Histidine kinase-like ATPase, C-terminal domain"/>
    <property type="match status" value="1"/>
</dbReference>
<evidence type="ECO:0000259" key="18">
    <source>
        <dbReference type="PROSITE" id="PS50109"/>
    </source>
</evidence>
<keyword evidence="6" id="KW-0808">Transferase</keyword>
<dbReference type="InterPro" id="IPR011006">
    <property type="entry name" value="CheY-like_superfamily"/>
</dbReference>
<evidence type="ECO:0000256" key="14">
    <source>
        <dbReference type="ARBA" id="ARBA00064003"/>
    </source>
</evidence>
<protein>
    <recommendedName>
        <fullName evidence="15">Sensory/regulatory protein RpfC</fullName>
        <ecNumber evidence="3">2.7.13.3</ecNumber>
    </recommendedName>
</protein>
<comment type="subcellular location">
    <subcellularLocation>
        <location evidence="2">Cell membrane</location>
        <topology evidence="2">Multi-pass membrane protein</topology>
    </subcellularLocation>
</comment>
<evidence type="ECO:0000256" key="16">
    <source>
        <dbReference type="PROSITE-ProRule" id="PRU00169"/>
    </source>
</evidence>
<sequence>MVRANSRFFSHYRFYSLRTRIISLILLIMTIAALAILYFTHRDVGRAMLHAEESSAQNVLKLVELNIKAGYDQLTGDKIEILSNLQSDLQSVSEIAQSSFKVYGDLYKSGRVSQEEAEAMAFKWLREVRFGEVEVFVFNRQGGVMAHPEHSVEATYITSLRDFKGRVIYQTMADDNLDASGDKAIFNWRKPGSDRDSRHIGYFLPLPDWKMTLVAMVDFEYVEAESRKKMSAIIDSLRKTFPDIKVANTGYAYLFNGQSEILVPPPGNDEEGEAPMSLNGEQQNLLAELIGQIAAQEQIGQVMYHYLDPFVASARHDEERQVVAYVSYFKPFDWYLSVVVPVEEISAPAENLVKSQSLIIGFFFIGSILVAFIWVSRISRPLDFLTNYAKQLPSQDFLKDDQPNSTIQSLAVRSRDEVGRLAESFIFMEVELKKNIKEACREKEAAEQANQAKSEFLARMSHEIRTPMNGVLGMASILADTPLSEKQRKYLDTIVSSGESLLNIINDILDFSKIEAGKLDLDNHPFKLSELLSYLTDIFSPRAHSKNIELICAISDGIPETLIGDSGRLRQILTNLVGNALKFTQQGSIQIIVEISDEDARNMKLKISVIDTGIGIPLGKQQKIFESFSQADGSTTRTYGGTGLGLSISKSLVELMGGELGVESRPGEGSSFWFSVWLEKDPSISGISTLTAKTVGATGRSQSPPLSGRVLLVEDHPINQEYAVELLNMIGITADIAENGREALTRLAKNHYDIVLMDCQMPVMDGYETAMAIRAAEQSHPGSRRLPIVALTANALPADQQRCMDSGMDDFLAKPFSIQQLYASLARWLPPAKARIADRSAK</sequence>
<dbReference type="SUPFAM" id="SSF55874">
    <property type="entry name" value="ATPase domain of HSP90 chaperone/DNA topoisomerase II/histidine kinase"/>
    <property type="match status" value="1"/>
</dbReference>
<evidence type="ECO:0000313" key="21">
    <source>
        <dbReference type="Proteomes" id="UP000000238"/>
    </source>
</evidence>
<dbReference type="Gene3D" id="3.40.50.2300">
    <property type="match status" value="1"/>
</dbReference>
<feature type="domain" description="Histidine kinase" evidence="18">
    <location>
        <begin position="459"/>
        <end position="680"/>
    </location>
</feature>
<dbReference type="PROSITE" id="PS50110">
    <property type="entry name" value="RESPONSE_REGULATORY"/>
    <property type="match status" value="1"/>
</dbReference>
<feature type="domain" description="Response regulatory" evidence="19">
    <location>
        <begin position="709"/>
        <end position="829"/>
    </location>
</feature>
<dbReference type="PRINTS" id="PR00344">
    <property type="entry name" value="BCTRLSENSOR"/>
</dbReference>
<dbReference type="CDD" id="cd00082">
    <property type="entry name" value="HisKA"/>
    <property type="match status" value="1"/>
</dbReference>
<dbReference type="SMART" id="SM00388">
    <property type="entry name" value="HisKA"/>
    <property type="match status" value="1"/>
</dbReference>